<keyword evidence="4" id="KW-0255">Endonuclease</keyword>
<dbReference type="InterPro" id="IPR041373">
    <property type="entry name" value="RT_RNaseH"/>
</dbReference>
<dbReference type="PANTHER" id="PTHR37984:SF5">
    <property type="entry name" value="PROTEIN NYNRIN-LIKE"/>
    <property type="match status" value="1"/>
</dbReference>
<reference evidence="9" key="1">
    <citation type="submission" date="2019-08" db="EMBL/GenBank/DDBJ databases">
        <title>The genome of the North American firefly Photinus pyralis.</title>
        <authorList>
            <consortium name="Photinus pyralis genome working group"/>
            <person name="Fallon T.R."/>
            <person name="Sander Lower S.E."/>
            <person name="Weng J.-K."/>
        </authorList>
    </citation>
    <scope>NUCLEOTIDE SEQUENCE</scope>
    <source>
        <strain evidence="9">TRF0915ILg1</strain>
        <tissue evidence="9">Whole body</tissue>
    </source>
</reference>
<dbReference type="PANTHER" id="PTHR37984">
    <property type="entry name" value="PROTEIN CBG26694"/>
    <property type="match status" value="1"/>
</dbReference>
<keyword evidence="1" id="KW-0808">Transferase</keyword>
<dbReference type="Pfam" id="PF17917">
    <property type="entry name" value="RT_RNaseH"/>
    <property type="match status" value="1"/>
</dbReference>
<dbReference type="EMBL" id="VTPC01003243">
    <property type="protein sequence ID" value="KAF2898811.1"/>
    <property type="molecule type" value="Genomic_DNA"/>
</dbReference>
<evidence type="ECO:0000259" key="8">
    <source>
        <dbReference type="Pfam" id="PF17917"/>
    </source>
</evidence>
<protein>
    <recommendedName>
        <fullName evidence="8">Reverse transcriptase RNase H-like domain-containing protein</fullName>
    </recommendedName>
</protein>
<evidence type="ECO:0000313" key="9">
    <source>
        <dbReference type="EMBL" id="KAF2898811.1"/>
    </source>
</evidence>
<keyword evidence="3" id="KW-0540">Nuclease</keyword>
<proteinExistence type="predicted"/>
<dbReference type="GO" id="GO:0016787">
    <property type="term" value="F:hydrolase activity"/>
    <property type="evidence" value="ECO:0007669"/>
    <property type="project" value="UniProtKB-KW"/>
</dbReference>
<evidence type="ECO:0000256" key="5">
    <source>
        <dbReference type="ARBA" id="ARBA00022801"/>
    </source>
</evidence>
<evidence type="ECO:0000256" key="6">
    <source>
        <dbReference type="ARBA" id="ARBA00022918"/>
    </source>
</evidence>
<dbReference type="GO" id="GO:0004519">
    <property type="term" value="F:endonuclease activity"/>
    <property type="evidence" value="ECO:0007669"/>
    <property type="project" value="UniProtKB-KW"/>
</dbReference>
<evidence type="ECO:0000256" key="3">
    <source>
        <dbReference type="ARBA" id="ARBA00022722"/>
    </source>
</evidence>
<dbReference type="GO" id="GO:0003964">
    <property type="term" value="F:RNA-directed DNA polymerase activity"/>
    <property type="evidence" value="ECO:0007669"/>
    <property type="project" value="UniProtKB-KW"/>
</dbReference>
<comment type="caution">
    <text evidence="9">The sequence shown here is derived from an EMBL/GenBank/DDBJ whole genome shotgun (WGS) entry which is preliminary data.</text>
</comment>
<name>A0A8K0D7K6_IGNLU</name>
<dbReference type="CDD" id="cd09274">
    <property type="entry name" value="RNase_HI_RT_Ty3"/>
    <property type="match status" value="1"/>
</dbReference>
<keyword evidence="10" id="KW-1185">Reference proteome</keyword>
<evidence type="ECO:0000313" key="10">
    <source>
        <dbReference type="Proteomes" id="UP000801492"/>
    </source>
</evidence>
<dbReference type="AlphaFoldDB" id="A0A8K0D7K6"/>
<feature type="domain" description="Reverse transcriptase RNase H-like" evidence="8">
    <location>
        <begin position="163"/>
        <end position="226"/>
    </location>
</feature>
<organism evidence="9 10">
    <name type="scientific">Ignelater luminosus</name>
    <name type="common">Cucubano</name>
    <name type="synonym">Pyrophorus luminosus</name>
    <dbReference type="NCBI Taxonomy" id="2038154"/>
    <lineage>
        <taxon>Eukaryota</taxon>
        <taxon>Metazoa</taxon>
        <taxon>Ecdysozoa</taxon>
        <taxon>Arthropoda</taxon>
        <taxon>Hexapoda</taxon>
        <taxon>Insecta</taxon>
        <taxon>Pterygota</taxon>
        <taxon>Neoptera</taxon>
        <taxon>Endopterygota</taxon>
        <taxon>Coleoptera</taxon>
        <taxon>Polyphaga</taxon>
        <taxon>Elateriformia</taxon>
        <taxon>Elateroidea</taxon>
        <taxon>Elateridae</taxon>
        <taxon>Agrypninae</taxon>
        <taxon>Pyrophorini</taxon>
        <taxon>Ignelater</taxon>
    </lineage>
</organism>
<dbReference type="InterPro" id="IPR050951">
    <property type="entry name" value="Retrovirus_Pol_polyprotein"/>
</dbReference>
<sequence>MSNEQFQQLLQSLMNVQVRNSDTPTAEVQSEATSGNLANCTARFKGSKGDDVKAFIDAMEIYKDCIHVSDAKALKGLPMLLEDSAATRELFLSEQDSETPQIFLSVKHVLPPDTLPEAVQLAEKISAIVCRLEPKNVRKFVCGIEDISAAFPRSRPLCELTLETKRNCSCTEREALAIIFALQRFRGHIKGSEILVTSDRQGLRWLMNIKSPMGRLARWALLIQSFNVKIDYLPGRRNVVANTLSRSPFPELPPEEEIPMCMVSITIPGRIQSEIQTQQLEDPELAKIIHSFEDPDDWDLPKWKEAALVSRQERDRVLYEYHDRDLSSRVPEKPMKPSKIGTKYMQI</sequence>
<keyword evidence="2" id="KW-0548">Nucleotidyltransferase</keyword>
<dbReference type="Proteomes" id="UP000801492">
    <property type="component" value="Unassembled WGS sequence"/>
</dbReference>
<evidence type="ECO:0000256" key="7">
    <source>
        <dbReference type="SAM" id="MobiDB-lite"/>
    </source>
</evidence>
<keyword evidence="5" id="KW-0378">Hydrolase</keyword>
<dbReference type="InterPro" id="IPR043502">
    <property type="entry name" value="DNA/RNA_pol_sf"/>
</dbReference>
<evidence type="ECO:0000256" key="4">
    <source>
        <dbReference type="ARBA" id="ARBA00022759"/>
    </source>
</evidence>
<dbReference type="SUPFAM" id="SSF56672">
    <property type="entry name" value="DNA/RNA polymerases"/>
    <property type="match status" value="1"/>
</dbReference>
<evidence type="ECO:0000256" key="2">
    <source>
        <dbReference type="ARBA" id="ARBA00022695"/>
    </source>
</evidence>
<dbReference type="OrthoDB" id="6817932at2759"/>
<evidence type="ECO:0000256" key="1">
    <source>
        <dbReference type="ARBA" id="ARBA00022679"/>
    </source>
</evidence>
<keyword evidence="6" id="KW-0695">RNA-directed DNA polymerase</keyword>
<accession>A0A8K0D7K6</accession>
<feature type="region of interest" description="Disordered" evidence="7">
    <location>
        <begin position="328"/>
        <end position="347"/>
    </location>
</feature>
<gene>
    <name evidence="9" type="ORF">ILUMI_07363</name>
</gene>